<dbReference type="InterPro" id="IPR051461">
    <property type="entry name" value="UPF0750_membrane"/>
</dbReference>
<protein>
    <submittedName>
        <fullName evidence="8">YitT family protein</fullName>
    </submittedName>
</protein>
<feature type="transmembrane region" description="Helical" evidence="6">
    <location>
        <begin position="150"/>
        <end position="172"/>
    </location>
</feature>
<gene>
    <name evidence="8" type="ORF">H8S07_12385</name>
</gene>
<comment type="caution">
    <text evidence="8">The sequence shown here is derived from an EMBL/GenBank/DDBJ whole genome shotgun (WGS) entry which is preliminary data.</text>
</comment>
<dbReference type="PANTHER" id="PTHR33545">
    <property type="entry name" value="UPF0750 MEMBRANE PROTEIN YITT-RELATED"/>
    <property type="match status" value="1"/>
</dbReference>
<dbReference type="EMBL" id="JACOOY010000018">
    <property type="protein sequence ID" value="MBC5666036.1"/>
    <property type="molecule type" value="Genomic_DNA"/>
</dbReference>
<reference evidence="8 9" key="1">
    <citation type="submission" date="2020-08" db="EMBL/GenBank/DDBJ databases">
        <title>Genome public.</title>
        <authorList>
            <person name="Liu C."/>
            <person name="Sun Q."/>
        </authorList>
    </citation>
    <scope>NUCLEOTIDE SEQUENCE [LARGE SCALE GENOMIC DNA]</scope>
    <source>
        <strain evidence="8 9">NSJ-36</strain>
    </source>
</reference>
<organism evidence="8 9">
    <name type="scientific">Dorea hominis</name>
    <dbReference type="NCBI Taxonomy" id="2763040"/>
    <lineage>
        <taxon>Bacteria</taxon>
        <taxon>Bacillati</taxon>
        <taxon>Bacillota</taxon>
        <taxon>Clostridia</taxon>
        <taxon>Lachnospirales</taxon>
        <taxon>Lachnospiraceae</taxon>
        <taxon>Dorea</taxon>
    </lineage>
</organism>
<evidence type="ECO:0000256" key="4">
    <source>
        <dbReference type="ARBA" id="ARBA00022989"/>
    </source>
</evidence>
<keyword evidence="3 6" id="KW-0812">Transmembrane</keyword>
<evidence type="ECO:0000259" key="7">
    <source>
        <dbReference type="Pfam" id="PF10035"/>
    </source>
</evidence>
<feature type="transmembrane region" description="Helical" evidence="6">
    <location>
        <begin position="178"/>
        <end position="198"/>
    </location>
</feature>
<accession>A0ABR7EXG7</accession>
<evidence type="ECO:0000256" key="6">
    <source>
        <dbReference type="SAM" id="Phobius"/>
    </source>
</evidence>
<dbReference type="RefSeq" id="WP_021861211.1">
    <property type="nucleotide sequence ID" value="NZ_JACOOY010000018.1"/>
</dbReference>
<sequence length="289" mass="32120">MHKKETVFQKIMSVLVVILGNMIYALALKLFLLPSDLMTGGTTGIALAVKHYTGFNISGVILIFNIAMLIVGFIVLGKKFALTTIISTFAYPISLEFFNRLFSDLVLTDNILLCTIFSGLGIGIGLAIVIRSGASTGGMDIPPLVLNHFFRIPVSVSLYVFDFTILIFQAAYNPVDNVLYGIILVMIYTIVLDKLLVFGTTRIEVKVMSNEHEKIRQAIITEMDRGVTALSARSGYMDEPTQMIFSVISNRELPRIEKIIREIDPESFVVVSHVSEVRGHGFSLEKKYK</sequence>
<feature type="transmembrane region" description="Helical" evidence="6">
    <location>
        <begin position="52"/>
        <end position="75"/>
    </location>
</feature>
<dbReference type="InterPro" id="IPR019264">
    <property type="entry name" value="DUF2179"/>
</dbReference>
<comment type="subcellular location">
    <subcellularLocation>
        <location evidence="1">Cell membrane</location>
        <topology evidence="1">Multi-pass membrane protein</topology>
    </subcellularLocation>
</comment>
<evidence type="ECO:0000256" key="2">
    <source>
        <dbReference type="ARBA" id="ARBA00022475"/>
    </source>
</evidence>
<dbReference type="Pfam" id="PF02588">
    <property type="entry name" value="YitT_membrane"/>
    <property type="match status" value="1"/>
</dbReference>
<feature type="domain" description="DUF2179" evidence="7">
    <location>
        <begin position="225"/>
        <end position="279"/>
    </location>
</feature>
<evidence type="ECO:0000256" key="5">
    <source>
        <dbReference type="ARBA" id="ARBA00023136"/>
    </source>
</evidence>
<evidence type="ECO:0000313" key="8">
    <source>
        <dbReference type="EMBL" id="MBC5666036.1"/>
    </source>
</evidence>
<name>A0ABR7EXG7_9FIRM</name>
<feature type="transmembrane region" description="Helical" evidence="6">
    <location>
        <begin position="12"/>
        <end position="32"/>
    </location>
</feature>
<evidence type="ECO:0000313" key="9">
    <source>
        <dbReference type="Proteomes" id="UP000647235"/>
    </source>
</evidence>
<dbReference type="Proteomes" id="UP000647235">
    <property type="component" value="Unassembled WGS sequence"/>
</dbReference>
<evidence type="ECO:0000256" key="3">
    <source>
        <dbReference type="ARBA" id="ARBA00022692"/>
    </source>
</evidence>
<keyword evidence="9" id="KW-1185">Reference proteome</keyword>
<dbReference type="Gene3D" id="3.30.70.120">
    <property type="match status" value="1"/>
</dbReference>
<dbReference type="PIRSF" id="PIRSF006483">
    <property type="entry name" value="Membrane_protein_YitT"/>
    <property type="match status" value="1"/>
</dbReference>
<dbReference type="Pfam" id="PF10035">
    <property type="entry name" value="DUF2179"/>
    <property type="match status" value="1"/>
</dbReference>
<keyword evidence="5 6" id="KW-0472">Membrane</keyword>
<keyword evidence="2" id="KW-1003">Cell membrane</keyword>
<dbReference type="InterPro" id="IPR015867">
    <property type="entry name" value="N-reg_PII/ATP_PRibTrfase_C"/>
</dbReference>
<dbReference type="InterPro" id="IPR003740">
    <property type="entry name" value="YitT"/>
</dbReference>
<proteinExistence type="predicted"/>
<feature type="transmembrane region" description="Helical" evidence="6">
    <location>
        <begin position="80"/>
        <end position="98"/>
    </location>
</feature>
<dbReference type="CDD" id="cd16380">
    <property type="entry name" value="YitT_C"/>
    <property type="match status" value="1"/>
</dbReference>
<keyword evidence="4 6" id="KW-1133">Transmembrane helix</keyword>
<feature type="transmembrane region" description="Helical" evidence="6">
    <location>
        <begin position="110"/>
        <end position="130"/>
    </location>
</feature>
<evidence type="ECO:0000256" key="1">
    <source>
        <dbReference type="ARBA" id="ARBA00004651"/>
    </source>
</evidence>
<dbReference type="PANTHER" id="PTHR33545:SF5">
    <property type="entry name" value="UPF0750 MEMBRANE PROTEIN YITT"/>
    <property type="match status" value="1"/>
</dbReference>